<keyword evidence="1" id="KW-0489">Methyltransferase</keyword>
<dbReference type="SUPFAM" id="SSF53335">
    <property type="entry name" value="S-adenosyl-L-methionine-dependent methyltransferases"/>
    <property type="match status" value="1"/>
</dbReference>
<protein>
    <submittedName>
        <fullName evidence="1">Putative N6 adenine-specific DNA methyltransferase</fullName>
    </submittedName>
</protein>
<organism evidence="1">
    <name type="scientific">uncultured virus</name>
    <dbReference type="NCBI Taxonomy" id="340016"/>
    <lineage>
        <taxon>Viruses</taxon>
        <taxon>environmental samples</taxon>
    </lineage>
</organism>
<dbReference type="InterPro" id="IPR029063">
    <property type="entry name" value="SAM-dependent_MTases_sf"/>
</dbReference>
<accession>R4KLC0</accession>
<dbReference type="GO" id="GO:0008168">
    <property type="term" value="F:methyltransferase activity"/>
    <property type="evidence" value="ECO:0007669"/>
    <property type="project" value="UniProtKB-KW"/>
</dbReference>
<keyword evidence="1" id="KW-0808">Transferase</keyword>
<proteinExistence type="predicted"/>
<dbReference type="Gene3D" id="3.40.50.150">
    <property type="entry name" value="Vaccinia Virus protein VP39"/>
    <property type="match status" value="1"/>
</dbReference>
<evidence type="ECO:0000313" key="1">
    <source>
        <dbReference type="EMBL" id="AGL03988.1"/>
    </source>
</evidence>
<dbReference type="EMBL" id="KC440901">
    <property type="protein sequence ID" value="AGL03988.1"/>
    <property type="molecule type" value="Genomic_DNA"/>
</dbReference>
<gene>
    <name evidence="1" type="primary">dam</name>
</gene>
<name>R4KLC0_9VIRU</name>
<dbReference type="GO" id="GO:0032259">
    <property type="term" value="P:methylation"/>
    <property type="evidence" value="ECO:0007669"/>
    <property type="project" value="UniProtKB-KW"/>
</dbReference>
<reference evidence="1" key="1">
    <citation type="journal article" date="2013" name="Mol. Biol. Evol.">
        <title>Lateral Gene Transfer of Family A DNA Polymerases between Thermophilic Viruses, Aquificae, and Apicomplexa.</title>
        <authorList>
            <person name="Schoenfeld T.W."/>
            <person name="Murugapiran S.K."/>
            <person name="Dodsworth J.A."/>
            <person name="Floyd S."/>
            <person name="Lodes M."/>
            <person name="Mead D.A."/>
            <person name="Hedlund B.P."/>
        </authorList>
    </citation>
    <scope>NUCLEOTIDE SEQUENCE</scope>
    <source>
        <strain evidence="1">OCT-07</strain>
    </source>
</reference>
<sequence>MLDVILKLIPKHEVYVEVFGGSAKVLLNKPPSKIEIYNDYDKKLLSKFYFIKPCGKVGGERRLKTNYNKIWKTFKHCAVKLN</sequence>